<dbReference type="Proteomes" id="UP000006701">
    <property type="component" value="Unassembled WGS sequence"/>
</dbReference>
<feature type="transmembrane region" description="Helical" evidence="1">
    <location>
        <begin position="35"/>
        <end position="58"/>
    </location>
</feature>
<dbReference type="STRING" id="344612.A1CS12"/>
<dbReference type="GeneID" id="4701426"/>
<dbReference type="Pfam" id="PF12505">
    <property type="entry name" value="DUF3712"/>
    <property type="match status" value="1"/>
</dbReference>
<name>A1CS12_ASPCL</name>
<dbReference type="OMA" id="AYPKIAQ"/>
<dbReference type="VEuPathDB" id="FungiDB:ACLA_031660"/>
<dbReference type="OrthoDB" id="10039566at2759"/>
<dbReference type="HOGENOM" id="CLU_035244_1_0_1"/>
<dbReference type="PANTHER" id="PTHR35895">
    <property type="entry name" value="CHROMOSOME 16, WHOLE GENOME SHOTGUN SEQUENCE"/>
    <property type="match status" value="1"/>
</dbReference>
<keyword evidence="1" id="KW-0472">Membrane</keyword>
<dbReference type="PANTHER" id="PTHR35895:SF1">
    <property type="entry name" value="LIPID-BINDING SERUM GLYCOPROTEIN C-TERMINAL DOMAIN-CONTAINING PROTEIN"/>
    <property type="match status" value="1"/>
</dbReference>
<reference evidence="2 3" key="1">
    <citation type="journal article" date="2008" name="PLoS Genet.">
        <title>Genomic islands in the pathogenic filamentous fungus Aspergillus fumigatus.</title>
        <authorList>
            <person name="Fedorova N.D."/>
            <person name="Khaldi N."/>
            <person name="Joardar V.S."/>
            <person name="Maiti R."/>
            <person name="Amedeo P."/>
            <person name="Anderson M.J."/>
            <person name="Crabtree J."/>
            <person name="Silva J.C."/>
            <person name="Badger J.H."/>
            <person name="Albarraq A."/>
            <person name="Angiuoli S."/>
            <person name="Bussey H."/>
            <person name="Bowyer P."/>
            <person name="Cotty P.J."/>
            <person name="Dyer P.S."/>
            <person name="Egan A."/>
            <person name="Galens K."/>
            <person name="Fraser-Liggett C.M."/>
            <person name="Haas B.J."/>
            <person name="Inman J.M."/>
            <person name="Kent R."/>
            <person name="Lemieux S."/>
            <person name="Malavazi I."/>
            <person name="Orvis J."/>
            <person name="Roemer T."/>
            <person name="Ronning C.M."/>
            <person name="Sundaram J.P."/>
            <person name="Sutton G."/>
            <person name="Turner G."/>
            <person name="Venter J.C."/>
            <person name="White O.R."/>
            <person name="Whitty B.R."/>
            <person name="Youngman P."/>
            <person name="Wolfe K.H."/>
            <person name="Goldman G.H."/>
            <person name="Wortman J.R."/>
            <person name="Jiang B."/>
            <person name="Denning D.W."/>
            <person name="Nierman W.C."/>
        </authorList>
    </citation>
    <scope>NUCLEOTIDE SEQUENCE [LARGE SCALE GENOMIC DNA]</scope>
    <source>
        <strain evidence="3">ATCC 1007 / CBS 513.65 / DSM 816 / NCTC 3887 / NRRL 1</strain>
    </source>
</reference>
<evidence type="ECO:0000256" key="1">
    <source>
        <dbReference type="SAM" id="Phobius"/>
    </source>
</evidence>
<dbReference type="GO" id="GO:0000329">
    <property type="term" value="C:fungal-type vacuole membrane"/>
    <property type="evidence" value="ECO:0007669"/>
    <property type="project" value="InterPro"/>
</dbReference>
<dbReference type="InterPro" id="IPR046368">
    <property type="entry name" value="Tag1"/>
</dbReference>
<sequence length="331" mass="35515">MAGGKPDVTELGYVASPSAKPSFGRRVAAHYKRWWWVHVIVIIAVVLLITLPLTYVGYPRIAQGDINDSTLDITEMIISNPTPQGLTLNLTQALGSHSIFKPTIYAFEAAVTVVGAASSFAHLHVPQTKARDGTLVHVDQHLDLSDPDAFAGFSKAVMLNDELKLNVYGEPDLKEGGLPKIGIKYNKTVTLKALNKLEGFAIQEMHLLNGKSGDGPNMGGTVFIPNPSIMTIAMGNVTLDLAVNGTSIGTSYLDDLVIVPGDNHHPMTSKIDLGAVIKFLSAYPDGLPVAITGNPTNSSVYNEQPIPYFSQALASNELNVKLDLAKLMTDQ</sequence>
<dbReference type="RefSeq" id="XP_001269859.1">
    <property type="nucleotide sequence ID" value="XM_001269858.1"/>
</dbReference>
<dbReference type="AlphaFoldDB" id="A1CS12"/>
<evidence type="ECO:0000313" key="3">
    <source>
        <dbReference type="Proteomes" id="UP000006701"/>
    </source>
</evidence>
<dbReference type="InterPro" id="IPR022185">
    <property type="entry name" value="DUF3712"/>
</dbReference>
<keyword evidence="1" id="KW-0812">Transmembrane</keyword>
<keyword evidence="3" id="KW-1185">Reference proteome</keyword>
<gene>
    <name evidence="2" type="ORF">ACLA_031660</name>
</gene>
<accession>A1CS12</accession>
<protein>
    <submittedName>
        <fullName evidence="2">Uncharacterized protein</fullName>
    </submittedName>
</protein>
<dbReference type="KEGG" id="act:ACLA_031660"/>
<dbReference type="EMBL" id="DS027059">
    <property type="protein sequence ID" value="EAW08433.1"/>
    <property type="molecule type" value="Genomic_DNA"/>
</dbReference>
<evidence type="ECO:0000313" key="2">
    <source>
        <dbReference type="EMBL" id="EAW08433.1"/>
    </source>
</evidence>
<keyword evidence="1" id="KW-1133">Transmembrane helix</keyword>
<organism evidence="2 3">
    <name type="scientific">Aspergillus clavatus (strain ATCC 1007 / CBS 513.65 / DSM 816 / NCTC 3887 / NRRL 1 / QM 1276 / 107)</name>
    <dbReference type="NCBI Taxonomy" id="344612"/>
    <lineage>
        <taxon>Eukaryota</taxon>
        <taxon>Fungi</taxon>
        <taxon>Dikarya</taxon>
        <taxon>Ascomycota</taxon>
        <taxon>Pezizomycotina</taxon>
        <taxon>Eurotiomycetes</taxon>
        <taxon>Eurotiomycetidae</taxon>
        <taxon>Eurotiales</taxon>
        <taxon>Aspergillaceae</taxon>
        <taxon>Aspergillus</taxon>
        <taxon>Aspergillus subgen. Fumigati</taxon>
    </lineage>
</organism>
<dbReference type="eggNOG" id="ENOG502S22Q">
    <property type="taxonomic scope" value="Eukaryota"/>
</dbReference>
<proteinExistence type="predicted"/>